<evidence type="ECO:0000313" key="6">
    <source>
        <dbReference type="Proteomes" id="UP000249873"/>
    </source>
</evidence>
<keyword evidence="1" id="KW-0805">Transcription regulation</keyword>
<dbReference type="Gene3D" id="1.10.10.60">
    <property type="entry name" value="Homeodomain-like"/>
    <property type="match status" value="1"/>
</dbReference>
<reference evidence="5 6" key="1">
    <citation type="submission" date="2018-05" db="EMBL/GenBank/DDBJ databases">
        <title>Complete genome sequence of Arcticibacterium luteifluviistationis SM1504T, a cytophagaceae bacterium isolated from Arctic surface seawater.</title>
        <authorList>
            <person name="Li Y."/>
            <person name="Qin Q.-L."/>
        </authorList>
    </citation>
    <scope>NUCLEOTIDE SEQUENCE [LARGE SCALE GENOMIC DNA]</scope>
    <source>
        <strain evidence="5 6">SM1504</strain>
    </source>
</reference>
<dbReference type="OrthoDB" id="9793451at2"/>
<dbReference type="KEGG" id="als:DJ013_02395"/>
<evidence type="ECO:0000256" key="1">
    <source>
        <dbReference type="ARBA" id="ARBA00023015"/>
    </source>
</evidence>
<dbReference type="InterPro" id="IPR018060">
    <property type="entry name" value="HTH_AraC"/>
</dbReference>
<gene>
    <name evidence="5" type="ORF">DJ013_02395</name>
</gene>
<dbReference type="PANTHER" id="PTHR43280:SF32">
    <property type="entry name" value="TRANSCRIPTIONAL REGULATORY PROTEIN"/>
    <property type="match status" value="1"/>
</dbReference>
<dbReference type="SMART" id="SM00342">
    <property type="entry name" value="HTH_ARAC"/>
    <property type="match status" value="1"/>
</dbReference>
<dbReference type="GO" id="GO:0043565">
    <property type="term" value="F:sequence-specific DNA binding"/>
    <property type="evidence" value="ECO:0007669"/>
    <property type="project" value="InterPro"/>
</dbReference>
<evidence type="ECO:0000313" key="5">
    <source>
        <dbReference type="EMBL" id="AWW00766.1"/>
    </source>
</evidence>
<sequence length="257" mass="29916">MLVPHRADFYQILWFQDSSPTHLVDFNPIKTGTNTLLFINKGSVQIFDKNKDFKGKLILFTDDFFCKSDSDTTFLRSTILFNDLLSISQININDSPAIFGDIVKNLETELAKPNDTYQSDILRNLLHNFLLHAERERRKQNFVEIKKDVELEYAILLKDSLELNFVSHKNVGFYANQIAITPKRLNQATSKVFGKTPKELIDERVLLECKRLLVHTKESIKEISFSLGFEEPTNFIKYFRKHTTKTPVEFREEFISA</sequence>
<keyword evidence="2" id="KW-0238">DNA-binding</keyword>
<keyword evidence="3" id="KW-0804">Transcription</keyword>
<dbReference type="Proteomes" id="UP000249873">
    <property type="component" value="Chromosome"/>
</dbReference>
<organism evidence="5 6">
    <name type="scientific">Arcticibacterium luteifluviistationis</name>
    <dbReference type="NCBI Taxonomy" id="1784714"/>
    <lineage>
        <taxon>Bacteria</taxon>
        <taxon>Pseudomonadati</taxon>
        <taxon>Bacteroidota</taxon>
        <taxon>Cytophagia</taxon>
        <taxon>Cytophagales</taxon>
        <taxon>Leadbetterellaceae</taxon>
        <taxon>Arcticibacterium</taxon>
    </lineage>
</organism>
<name>A0A2Z4GIF2_9BACT</name>
<evidence type="ECO:0000256" key="2">
    <source>
        <dbReference type="ARBA" id="ARBA00023125"/>
    </source>
</evidence>
<dbReference type="SUPFAM" id="SSF46689">
    <property type="entry name" value="Homeodomain-like"/>
    <property type="match status" value="1"/>
</dbReference>
<dbReference type="AlphaFoldDB" id="A0A2Z4GIF2"/>
<dbReference type="EMBL" id="CP029480">
    <property type="protein sequence ID" value="AWW00766.1"/>
    <property type="molecule type" value="Genomic_DNA"/>
</dbReference>
<dbReference type="InterPro" id="IPR009057">
    <property type="entry name" value="Homeodomain-like_sf"/>
</dbReference>
<dbReference type="PANTHER" id="PTHR43280">
    <property type="entry name" value="ARAC-FAMILY TRANSCRIPTIONAL REGULATOR"/>
    <property type="match status" value="1"/>
</dbReference>
<evidence type="ECO:0000259" key="4">
    <source>
        <dbReference type="PROSITE" id="PS01124"/>
    </source>
</evidence>
<protein>
    <submittedName>
        <fullName evidence="5">AraC family transcriptional regulator</fullName>
    </submittedName>
</protein>
<accession>A0A2Z4GIF2</accession>
<dbReference type="GO" id="GO:0003700">
    <property type="term" value="F:DNA-binding transcription factor activity"/>
    <property type="evidence" value="ECO:0007669"/>
    <property type="project" value="InterPro"/>
</dbReference>
<keyword evidence="6" id="KW-1185">Reference proteome</keyword>
<feature type="domain" description="HTH araC/xylS-type" evidence="4">
    <location>
        <begin position="155"/>
        <end position="253"/>
    </location>
</feature>
<dbReference type="PROSITE" id="PS01124">
    <property type="entry name" value="HTH_ARAC_FAMILY_2"/>
    <property type="match status" value="1"/>
</dbReference>
<evidence type="ECO:0000256" key="3">
    <source>
        <dbReference type="ARBA" id="ARBA00023163"/>
    </source>
</evidence>
<proteinExistence type="predicted"/>
<dbReference type="Pfam" id="PF12833">
    <property type="entry name" value="HTH_18"/>
    <property type="match status" value="1"/>
</dbReference>